<dbReference type="InterPro" id="IPR022765">
    <property type="entry name" value="Dna2/Cas4_DUF83"/>
</dbReference>
<evidence type="ECO:0000313" key="11">
    <source>
        <dbReference type="EMBL" id="KYC48594.1"/>
    </source>
</evidence>
<keyword evidence="8 9" id="KW-0464">Manganese</keyword>
<name>A0A150IVB8_9EURY</name>
<accession>A0A150IVB8</accession>
<evidence type="ECO:0000256" key="8">
    <source>
        <dbReference type="ARBA" id="ARBA00023211"/>
    </source>
</evidence>
<comment type="function">
    <text evidence="9">CRISPR (clustered regularly interspaced short palindromic repeat) is an adaptive immune system that provides protection against mobile genetic elements (viruses, transposable elements and conjugative plasmids). CRISPR clusters contain sequences complementary to antecedent mobile elements and target invading nucleic acids. CRISPR clusters are transcribed and processed into CRISPR RNA (crRNA).</text>
</comment>
<dbReference type="GO" id="GO:0051607">
    <property type="term" value="P:defense response to virus"/>
    <property type="evidence" value="ECO:0007669"/>
    <property type="project" value="UniProtKB-KW"/>
</dbReference>
<protein>
    <recommendedName>
        <fullName evidence="9">CRISPR-associated exonuclease Cas4</fullName>
        <ecNumber evidence="9">3.1.12.1</ecNumber>
    </recommendedName>
</protein>
<dbReference type="AlphaFoldDB" id="A0A150IVB8"/>
<evidence type="ECO:0000256" key="3">
    <source>
        <dbReference type="ARBA" id="ARBA00022801"/>
    </source>
</evidence>
<dbReference type="PANTHER" id="PTHR37168">
    <property type="entry name" value="CRISPR-ASSOCIATED EXONUCLEASE CAS4"/>
    <property type="match status" value="1"/>
</dbReference>
<evidence type="ECO:0000256" key="5">
    <source>
        <dbReference type="ARBA" id="ARBA00023004"/>
    </source>
</evidence>
<dbReference type="Pfam" id="PF01930">
    <property type="entry name" value="Cas_Cas4"/>
    <property type="match status" value="1"/>
</dbReference>
<dbReference type="PANTHER" id="PTHR37168:SF1">
    <property type="entry name" value="CRISPR-ASSOCIATED EXONUCLEASE CAS4"/>
    <property type="match status" value="1"/>
</dbReference>
<comment type="caution">
    <text evidence="11">The sequence shown here is derived from an EMBL/GenBank/DDBJ whole genome shotgun (WGS) entry which is preliminary data.</text>
</comment>
<evidence type="ECO:0000256" key="9">
    <source>
        <dbReference type="RuleBase" id="RU365022"/>
    </source>
</evidence>
<dbReference type="InterPro" id="IPR013343">
    <property type="entry name" value="CRISPR-assoc_prot_Cas4"/>
</dbReference>
<dbReference type="GO" id="GO:0046872">
    <property type="term" value="F:metal ion binding"/>
    <property type="evidence" value="ECO:0007669"/>
    <property type="project" value="UniProtKB-KW"/>
</dbReference>
<evidence type="ECO:0000256" key="6">
    <source>
        <dbReference type="ARBA" id="ARBA00023014"/>
    </source>
</evidence>
<evidence type="ECO:0000256" key="1">
    <source>
        <dbReference type="ARBA" id="ARBA00022722"/>
    </source>
</evidence>
<evidence type="ECO:0000256" key="4">
    <source>
        <dbReference type="ARBA" id="ARBA00022839"/>
    </source>
</evidence>
<keyword evidence="6 9" id="KW-0411">Iron-sulfur</keyword>
<dbReference type="PATRIC" id="fig|1705564.3.peg.1688"/>
<reference evidence="11 12" key="1">
    <citation type="journal article" date="2016" name="ISME J.">
        <title>Chasing the elusive Euryarchaeota class WSA2: genomes reveal a uniquely fastidious methyl-reducing methanogen.</title>
        <authorList>
            <person name="Nobu M.K."/>
            <person name="Narihiro T."/>
            <person name="Kuroda K."/>
            <person name="Mei R."/>
            <person name="Liu W.T."/>
        </authorList>
    </citation>
    <scope>NUCLEOTIDE SEQUENCE [LARGE SCALE GENOMIC DNA]</scope>
    <source>
        <strain evidence="11">U1lsi0528_Bin089</strain>
    </source>
</reference>
<sequence>MLSDSEKHLKIMGTQINYYFICKTKLWLFSHHIQMEQESELVSMGKMLHEDSYKRDKKDQTIDNLISFDFVRKGDLLEIHEVKKSRKMSKAHQYQLLYYLYYLKKEKGIADAVGIIDYPKIRRRETFKLDDRNEIEIENIVKRIGNILSDQMPVPEKRPACRQCAYYELCFV</sequence>
<dbReference type="NCBIfam" id="TIGR00372">
    <property type="entry name" value="cas4"/>
    <property type="match status" value="1"/>
</dbReference>
<proteinExistence type="inferred from homology"/>
<keyword evidence="2 9" id="KW-0479">Metal-binding</keyword>
<keyword evidence="7 9" id="KW-0051">Antiviral defense</keyword>
<keyword evidence="1 9" id="KW-0540">Nuclease</keyword>
<comment type="cofactor">
    <cofactor evidence="9">
        <name>Mg(2+)</name>
        <dbReference type="ChEBI" id="CHEBI:18420"/>
    </cofactor>
    <cofactor evidence="9">
        <name>Mn(2+)</name>
        <dbReference type="ChEBI" id="CHEBI:29035"/>
    </cofactor>
    <text evidence="9">Mg(2+) or Mn(2+) required for ssDNA cleavage activity.</text>
</comment>
<organism evidence="11 12">
    <name type="scientific">Candidatus Methanofastidiosum methylothiophilum</name>
    <dbReference type="NCBI Taxonomy" id="1705564"/>
    <lineage>
        <taxon>Archaea</taxon>
        <taxon>Methanobacteriati</taxon>
        <taxon>Methanobacteriota</taxon>
        <taxon>Stenosarchaea group</taxon>
        <taxon>Candidatus Methanofastidiosia</taxon>
        <taxon>Candidatus Methanofastidiosales</taxon>
        <taxon>Candidatus Methanofastidiosaceae</taxon>
        <taxon>Candidatus Methanofastidiosum</taxon>
    </lineage>
</organism>
<comment type="cofactor">
    <cofactor evidence="9">
        <name>iron-sulfur cluster</name>
        <dbReference type="ChEBI" id="CHEBI:30408"/>
    </cofactor>
</comment>
<dbReference type="Gene3D" id="3.90.320.10">
    <property type="match status" value="1"/>
</dbReference>
<keyword evidence="3 9" id="KW-0378">Hydrolase</keyword>
<keyword evidence="5 9" id="KW-0408">Iron</keyword>
<evidence type="ECO:0000256" key="7">
    <source>
        <dbReference type="ARBA" id="ARBA00023118"/>
    </source>
</evidence>
<dbReference type="GO" id="GO:0051536">
    <property type="term" value="F:iron-sulfur cluster binding"/>
    <property type="evidence" value="ECO:0007669"/>
    <property type="project" value="UniProtKB-KW"/>
</dbReference>
<evidence type="ECO:0000256" key="2">
    <source>
        <dbReference type="ARBA" id="ARBA00022723"/>
    </source>
</evidence>
<gene>
    <name evidence="11" type="ORF">AMQ74_01589</name>
</gene>
<dbReference type="GO" id="GO:0004527">
    <property type="term" value="F:exonuclease activity"/>
    <property type="evidence" value="ECO:0007669"/>
    <property type="project" value="UniProtKB-KW"/>
</dbReference>
<dbReference type="InterPro" id="IPR011604">
    <property type="entry name" value="PDDEXK-like_dom_sf"/>
</dbReference>
<feature type="domain" description="DUF83" evidence="10">
    <location>
        <begin position="13"/>
        <end position="171"/>
    </location>
</feature>
<dbReference type="EMBL" id="LNGD01000137">
    <property type="protein sequence ID" value="KYC48594.1"/>
    <property type="molecule type" value="Genomic_DNA"/>
</dbReference>
<dbReference type="Proteomes" id="UP000075578">
    <property type="component" value="Unassembled WGS sequence"/>
</dbReference>
<evidence type="ECO:0000313" key="12">
    <source>
        <dbReference type="Proteomes" id="UP000075578"/>
    </source>
</evidence>
<dbReference type="EC" id="3.1.12.1" evidence="9"/>
<evidence type="ECO:0000259" key="10">
    <source>
        <dbReference type="Pfam" id="PF01930"/>
    </source>
</evidence>
<comment type="similarity">
    <text evidence="9">Belongs to the CRISPR-associated exonuclease Cas4 family.</text>
</comment>
<keyword evidence="4 9" id="KW-0269">Exonuclease</keyword>